<feature type="binding site" evidence="13">
    <location>
        <position position="49"/>
    </location>
    <ligand>
        <name>Ca(2+)</name>
        <dbReference type="ChEBI" id="CHEBI:29108"/>
    </ligand>
</feature>
<keyword evidence="8 10" id="KW-0269">Exonuclease</keyword>
<dbReference type="GO" id="GO:0003723">
    <property type="term" value="F:RNA binding"/>
    <property type="evidence" value="ECO:0007669"/>
    <property type="project" value="UniProtKB-UniRule"/>
</dbReference>
<keyword evidence="2 10" id="KW-0963">Cytoplasm</keyword>
<evidence type="ECO:0000256" key="7">
    <source>
        <dbReference type="ARBA" id="ARBA00022833"/>
    </source>
</evidence>
<dbReference type="GO" id="GO:0004534">
    <property type="term" value="F:5'-3' RNA exonuclease activity"/>
    <property type="evidence" value="ECO:0007669"/>
    <property type="project" value="UniProtKB-UniRule"/>
</dbReference>
<comment type="cofactor">
    <cofactor evidence="13">
        <name>Zn(2+)</name>
        <dbReference type="ChEBI" id="CHEBI:29105"/>
    </cofactor>
    <text evidence="13">Binds 2 Zn(2+) ions per subunit. It is not clear if Zn(2+) or Mg(2+) is physiologically important.</text>
</comment>
<feature type="active site" description="Proton acceptor" evidence="11">
    <location>
        <position position="367"/>
    </location>
</feature>
<comment type="similarity">
    <text evidence="10">Belongs to the metallo-beta-lactamase superfamily. RNA-metabolizing metallo-beta-lactamase-like family. Bacterial RNase J subfamily.</text>
</comment>
<dbReference type="GO" id="GO:0005737">
    <property type="term" value="C:cytoplasm"/>
    <property type="evidence" value="ECO:0007669"/>
    <property type="project" value="UniProtKB-SubCell"/>
</dbReference>
<feature type="binding site" evidence="13">
    <location>
        <position position="162"/>
    </location>
    <ligand>
        <name>Zn(2+)</name>
        <dbReference type="ChEBI" id="CHEBI:29105"/>
        <label>1</label>
        <note>catalytic</note>
    </ligand>
</feature>
<feature type="binding site" evidence="13">
    <location>
        <position position="72"/>
    </location>
    <ligand>
        <name>Zn(2+)</name>
        <dbReference type="ChEBI" id="CHEBI:29105"/>
        <label>1</label>
        <note>catalytic</note>
    </ligand>
</feature>
<keyword evidence="3 10" id="KW-0540">Nuclease</keyword>
<evidence type="ECO:0000256" key="4">
    <source>
        <dbReference type="ARBA" id="ARBA00022723"/>
    </source>
</evidence>
<feature type="binding site" evidence="10 12">
    <location>
        <begin position="363"/>
        <end position="367"/>
    </location>
    <ligand>
        <name>substrate</name>
    </ligand>
</feature>
<dbReference type="Gene3D" id="3.10.20.580">
    <property type="match status" value="1"/>
</dbReference>
<evidence type="ECO:0000256" key="10">
    <source>
        <dbReference type="HAMAP-Rule" id="MF_01491"/>
    </source>
</evidence>
<keyword evidence="13" id="KW-0106">Calcium</keyword>
<dbReference type="EMBL" id="CP000612">
    <property type="protein sequence ID" value="ABO50341.1"/>
    <property type="molecule type" value="Genomic_DNA"/>
</dbReference>
<dbReference type="RefSeq" id="WP_011878153.1">
    <property type="nucleotide sequence ID" value="NC_009253.1"/>
</dbReference>
<dbReference type="Gene3D" id="3.40.50.10710">
    <property type="entry name" value="Metallo-hydrolase/oxidoreductase"/>
    <property type="match status" value="1"/>
</dbReference>
<evidence type="ECO:0000313" key="16">
    <source>
        <dbReference type="Proteomes" id="UP000001556"/>
    </source>
</evidence>
<dbReference type="HOGENOM" id="CLU_008727_3_1_9"/>
<dbReference type="KEGG" id="drm:Dred_1816"/>
<keyword evidence="7 13" id="KW-0862">Zinc</keyword>
<dbReference type="STRING" id="349161.Dred_1816"/>
<keyword evidence="4 13" id="KW-0479">Metal-binding</keyword>
<dbReference type="InterPro" id="IPR055132">
    <property type="entry name" value="RNase_J_b_CASP"/>
</dbReference>
<keyword evidence="6 10" id="KW-0378">Hydrolase</keyword>
<feature type="binding site" evidence="13">
    <location>
        <position position="74"/>
    </location>
    <ligand>
        <name>Zn(2+)</name>
        <dbReference type="ChEBI" id="CHEBI:29105"/>
        <label>1</label>
        <note>catalytic</note>
    </ligand>
</feature>
<gene>
    <name evidence="10" type="primary">rnj</name>
    <name evidence="15" type="ordered locus">Dred_1816</name>
</gene>
<evidence type="ECO:0000256" key="5">
    <source>
        <dbReference type="ARBA" id="ARBA00022759"/>
    </source>
</evidence>
<comment type="function">
    <text evidence="10">An RNase that has 5'-3' exonuclease and possibly endonuclease activity. Involved in maturation of rRNA and in some organisms also mRNA maturation and/or decay.</text>
</comment>
<name>A4J5I8_DESRM</name>
<feature type="binding site" evidence="13">
    <location>
        <position position="140"/>
    </location>
    <ligand>
        <name>Zn(2+)</name>
        <dbReference type="ChEBI" id="CHEBI:29105"/>
        <label>1</label>
        <note>catalytic</note>
    </ligand>
</feature>
<feature type="binding site" evidence="13">
    <location>
        <position position="442"/>
    </location>
    <ligand>
        <name>Ca(2+)</name>
        <dbReference type="ChEBI" id="CHEBI:29108"/>
    </ligand>
</feature>
<feature type="binding site" evidence="13">
    <location>
        <position position="77"/>
    </location>
    <ligand>
        <name>Zn(2+)</name>
        <dbReference type="ChEBI" id="CHEBI:29105"/>
        <label>1</label>
        <note>catalytic</note>
    </ligand>
</feature>
<dbReference type="PIRSF" id="PIRSF004803">
    <property type="entry name" value="RnjA"/>
    <property type="match status" value="1"/>
</dbReference>
<evidence type="ECO:0000259" key="14">
    <source>
        <dbReference type="SMART" id="SM00849"/>
    </source>
</evidence>
<dbReference type="Pfam" id="PF07521">
    <property type="entry name" value="RMMBL"/>
    <property type="match status" value="1"/>
</dbReference>
<keyword evidence="9 10" id="KW-0694">RNA-binding</keyword>
<feature type="domain" description="Metallo-beta-lactamase" evidence="14">
    <location>
        <begin position="19"/>
        <end position="214"/>
    </location>
</feature>
<dbReference type="AlphaFoldDB" id="A4J5I8"/>
<keyword evidence="5 10" id="KW-0255">Endonuclease</keyword>
<dbReference type="SMART" id="SM00849">
    <property type="entry name" value="Lactamase_B"/>
    <property type="match status" value="1"/>
</dbReference>
<dbReference type="CDD" id="cd07714">
    <property type="entry name" value="RNaseJ_MBL-fold"/>
    <property type="match status" value="1"/>
</dbReference>
<evidence type="ECO:0000256" key="6">
    <source>
        <dbReference type="ARBA" id="ARBA00022801"/>
    </source>
</evidence>
<evidence type="ECO:0000256" key="12">
    <source>
        <dbReference type="PIRSR" id="PIRSR004803-2"/>
    </source>
</evidence>
<dbReference type="InterPro" id="IPR011108">
    <property type="entry name" value="RMMBL"/>
</dbReference>
<reference evidence="15 16" key="1">
    <citation type="submission" date="2007-03" db="EMBL/GenBank/DDBJ databases">
        <title>Complete sequence of Desulfotomaculum reducens MI-1.</title>
        <authorList>
            <consortium name="US DOE Joint Genome Institute"/>
            <person name="Copeland A."/>
            <person name="Lucas S."/>
            <person name="Lapidus A."/>
            <person name="Barry K."/>
            <person name="Detter J.C."/>
            <person name="Glavina del Rio T."/>
            <person name="Hammon N."/>
            <person name="Israni S."/>
            <person name="Dalin E."/>
            <person name="Tice H."/>
            <person name="Pitluck S."/>
            <person name="Sims D."/>
            <person name="Brettin T."/>
            <person name="Bruce D."/>
            <person name="Han C."/>
            <person name="Tapia R."/>
            <person name="Schmutz J."/>
            <person name="Larimer F."/>
            <person name="Land M."/>
            <person name="Hauser L."/>
            <person name="Kyrpides N."/>
            <person name="Kim E."/>
            <person name="Tebo B.M."/>
            <person name="Richardson P."/>
        </authorList>
    </citation>
    <scope>NUCLEOTIDE SEQUENCE [LARGE SCALE GENOMIC DNA]</scope>
    <source>
        <strain evidence="15 16">MI-1</strain>
    </source>
</reference>
<evidence type="ECO:0000256" key="3">
    <source>
        <dbReference type="ARBA" id="ARBA00022722"/>
    </source>
</evidence>
<comment type="subunit">
    <text evidence="10">Homodimer, may be a subunit of the RNA degradosome.</text>
</comment>
<dbReference type="EC" id="3.1.-.-" evidence="10"/>
<dbReference type="InterPro" id="IPR041636">
    <property type="entry name" value="RNase_J_C"/>
</dbReference>
<dbReference type="InterPro" id="IPR042173">
    <property type="entry name" value="RNase_J_2"/>
</dbReference>
<dbReference type="NCBIfam" id="TIGR00649">
    <property type="entry name" value="MG423"/>
    <property type="match status" value="1"/>
</dbReference>
<feature type="binding site" evidence="13">
    <location>
        <position position="76"/>
    </location>
    <ligand>
        <name>Zn(2+)</name>
        <dbReference type="ChEBI" id="CHEBI:29105"/>
        <label>1</label>
        <note>catalytic</note>
    </ligand>
</feature>
<feature type="binding site" evidence="13">
    <location>
        <position position="389"/>
    </location>
    <ligand>
        <name>Zn(2+)</name>
        <dbReference type="ChEBI" id="CHEBI:29105"/>
        <label>1</label>
        <note>catalytic</note>
    </ligand>
</feature>
<feature type="binding site" evidence="13">
    <location>
        <position position="47"/>
    </location>
    <ligand>
        <name>Ca(2+)</name>
        <dbReference type="ChEBI" id="CHEBI:29108"/>
    </ligand>
</feature>
<organism evidence="15 16">
    <name type="scientific">Desulforamulus reducens (strain ATCC BAA-1160 / DSM 100696 / MI-1)</name>
    <name type="common">Desulfotomaculum reducens</name>
    <dbReference type="NCBI Taxonomy" id="349161"/>
    <lineage>
        <taxon>Bacteria</taxon>
        <taxon>Bacillati</taxon>
        <taxon>Bacillota</taxon>
        <taxon>Clostridia</taxon>
        <taxon>Eubacteriales</taxon>
        <taxon>Peptococcaceae</taxon>
        <taxon>Desulforamulus</taxon>
    </lineage>
</organism>
<dbReference type="PANTHER" id="PTHR43694">
    <property type="entry name" value="RIBONUCLEASE J"/>
    <property type="match status" value="1"/>
</dbReference>
<evidence type="ECO:0000256" key="11">
    <source>
        <dbReference type="PIRSR" id="PIRSR004803-1"/>
    </source>
</evidence>
<evidence type="ECO:0000256" key="9">
    <source>
        <dbReference type="ARBA" id="ARBA00022884"/>
    </source>
</evidence>
<feature type="binding site" evidence="12">
    <location>
        <begin position="231"/>
        <end position="233"/>
    </location>
    <ligand>
        <name>substrate</name>
    </ligand>
</feature>
<protein>
    <recommendedName>
        <fullName evidence="10">Ribonuclease J</fullName>
        <shortName evidence="10">RNase J</shortName>
        <ecNumber evidence="10">3.1.-.-</ecNumber>
    </recommendedName>
</protein>
<dbReference type="HAMAP" id="MF_01491">
    <property type="entry name" value="RNase_J_bact"/>
    <property type="match status" value="1"/>
</dbReference>
<dbReference type="InterPro" id="IPR004613">
    <property type="entry name" value="RNase_J"/>
</dbReference>
<evidence type="ECO:0000256" key="1">
    <source>
        <dbReference type="ARBA" id="ARBA00004496"/>
    </source>
</evidence>
<dbReference type="InterPro" id="IPR036866">
    <property type="entry name" value="RibonucZ/Hydroxyglut_hydro"/>
</dbReference>
<dbReference type="PANTHER" id="PTHR43694:SF1">
    <property type="entry name" value="RIBONUCLEASE J"/>
    <property type="match status" value="1"/>
</dbReference>
<dbReference type="SUPFAM" id="SSF56281">
    <property type="entry name" value="Metallo-hydrolase/oxidoreductase"/>
    <property type="match status" value="1"/>
</dbReference>
<evidence type="ECO:0000256" key="2">
    <source>
        <dbReference type="ARBA" id="ARBA00022490"/>
    </source>
</evidence>
<comment type="cofactor">
    <cofactor evidence="13">
        <name>Ca(2+)</name>
        <dbReference type="ChEBI" id="CHEBI:29108"/>
    </cofactor>
    <text evidence="13">Binds 1 Ca(2+) cation per subunit. Seen in 1 crystal structure, it is not clear if it is physiologically important.</text>
</comment>
<dbReference type="Gene3D" id="3.60.15.10">
    <property type="entry name" value="Ribonuclease Z/Hydroxyacylglutathione hydrolase-like"/>
    <property type="match status" value="1"/>
</dbReference>
<evidence type="ECO:0000256" key="8">
    <source>
        <dbReference type="ARBA" id="ARBA00022839"/>
    </source>
</evidence>
<evidence type="ECO:0000256" key="13">
    <source>
        <dbReference type="PIRSR" id="PIRSR004803-3"/>
    </source>
</evidence>
<accession>A4J5I8</accession>
<dbReference type="Pfam" id="PF00753">
    <property type="entry name" value="Lactamase_B"/>
    <property type="match status" value="1"/>
</dbReference>
<dbReference type="Pfam" id="PF22505">
    <property type="entry name" value="RNase_J_b_CASP"/>
    <property type="match status" value="1"/>
</dbReference>
<dbReference type="Proteomes" id="UP000001556">
    <property type="component" value="Chromosome"/>
</dbReference>
<comment type="subcellular location">
    <subcellularLocation>
        <location evidence="1 10">Cytoplasm</location>
    </subcellularLocation>
</comment>
<dbReference type="eggNOG" id="COG0595">
    <property type="taxonomic scope" value="Bacteria"/>
</dbReference>
<dbReference type="InterPro" id="IPR001279">
    <property type="entry name" value="Metallo-B-lactamas"/>
</dbReference>
<evidence type="ECO:0000313" key="15">
    <source>
        <dbReference type="EMBL" id="ABO50341.1"/>
    </source>
</evidence>
<dbReference type="GO" id="GO:0008270">
    <property type="term" value="F:zinc ion binding"/>
    <property type="evidence" value="ECO:0007669"/>
    <property type="project" value="InterPro"/>
</dbReference>
<dbReference type="Pfam" id="PF17770">
    <property type="entry name" value="RNase_J_C"/>
    <property type="match status" value="1"/>
</dbReference>
<dbReference type="FunFam" id="3.10.20.580:FF:000001">
    <property type="entry name" value="Ribonuclease J"/>
    <property type="match status" value="1"/>
</dbReference>
<sequence>MAKQPALAVIPLGGLGEIGKNMTAVRYGEHIILIDCGLAFPEEEMMGIDIVLPDYTYLLDNKEKILAVLLTHGHEDHIGGLPYFLKQINVPVYGSRLALGLVDRKLKEHRIERQSDLRPIIPRDMIEIGPFTVEFIRVSHSIPDAMALAIHSPVGTLVHTGDFKVDHTPVDGDVIDLHKFASLGERGVLVLMSDSTNVERPGYTLSERLVGKSFDEYFLEAKERVIIASFASNIHRLQQAILTAHKYGRRVAVAGRSMVNVLSVANELGYLHIPKDILIELDEVNKLPKNEVVILTTGSQGEPMSALTRMAFGEHRQVEVLPGDTVIISATPIPGNEKLVSRIINQLFKLGCSVVYEGSSDIHVSGHPSQEELKLMLNLLRPKYFIPVHGEYRMLKKHAELAQDLGIPGENIFVGEIGQVFEFTRRYGRLAGRVHAGRVLVDGLGVGDVGNIVLRDRRDMAQEGILIVVVTMDKHTHQVLAGPDVVSRGFVYVRESEALMEEARKKVNVALEKCINQGHCGWSYIKQEIKGALGKFLYEKTRRRPMILPIIMEVDKTTT</sequence>
<keyword evidence="10" id="KW-0698">rRNA processing</keyword>
<dbReference type="InterPro" id="IPR030854">
    <property type="entry name" value="RNase_J_bac"/>
</dbReference>
<feature type="active site" description="Proton donor" evidence="11">
    <location>
        <position position="194"/>
    </location>
</feature>
<dbReference type="GO" id="GO:0006364">
    <property type="term" value="P:rRNA processing"/>
    <property type="evidence" value="ECO:0007669"/>
    <property type="project" value="UniProtKB-UniRule"/>
</dbReference>
<dbReference type="OrthoDB" id="9758375at2"/>
<keyword evidence="16" id="KW-1185">Reference proteome</keyword>
<proteinExistence type="inferred from homology"/>
<dbReference type="GO" id="GO:0004521">
    <property type="term" value="F:RNA endonuclease activity"/>
    <property type="evidence" value="ECO:0007669"/>
    <property type="project" value="UniProtKB-UniRule"/>
</dbReference>